<name>A0A9W4UC29_9PLEO</name>
<dbReference type="AlphaFoldDB" id="A0A9W4UC29"/>
<reference evidence="1" key="1">
    <citation type="submission" date="2023-01" db="EMBL/GenBank/DDBJ databases">
        <authorList>
            <person name="Van Ghelder C."/>
            <person name="Rancurel C."/>
        </authorList>
    </citation>
    <scope>NUCLEOTIDE SEQUENCE</scope>
    <source>
        <strain evidence="1">CNCM I-4278</strain>
    </source>
</reference>
<organism evidence="1 2">
    <name type="scientific">Periconia digitata</name>
    <dbReference type="NCBI Taxonomy" id="1303443"/>
    <lineage>
        <taxon>Eukaryota</taxon>
        <taxon>Fungi</taxon>
        <taxon>Dikarya</taxon>
        <taxon>Ascomycota</taxon>
        <taxon>Pezizomycotina</taxon>
        <taxon>Dothideomycetes</taxon>
        <taxon>Pleosporomycetidae</taxon>
        <taxon>Pleosporales</taxon>
        <taxon>Massarineae</taxon>
        <taxon>Periconiaceae</taxon>
        <taxon>Periconia</taxon>
    </lineage>
</organism>
<dbReference type="EMBL" id="CAOQHR010000004">
    <property type="protein sequence ID" value="CAI6333180.1"/>
    <property type="molecule type" value="Genomic_DNA"/>
</dbReference>
<comment type="caution">
    <text evidence="1">The sequence shown here is derived from an EMBL/GenBank/DDBJ whole genome shotgun (WGS) entry which is preliminary data.</text>
</comment>
<keyword evidence="2" id="KW-1185">Reference proteome</keyword>
<protein>
    <submittedName>
        <fullName evidence="1">Uncharacterized protein</fullName>
    </submittedName>
</protein>
<proteinExistence type="predicted"/>
<evidence type="ECO:0000313" key="1">
    <source>
        <dbReference type="EMBL" id="CAI6333180.1"/>
    </source>
</evidence>
<dbReference type="Proteomes" id="UP001152607">
    <property type="component" value="Unassembled WGS sequence"/>
</dbReference>
<gene>
    <name evidence="1" type="ORF">PDIGIT_LOCUS6217</name>
</gene>
<sequence length="113" mass="12758">MPSVELLGFVPCNHLFLPLLPSCSIHSAKIHKCAKCAGSSAFDIEGPLLASHHCFFKKVLRMDNDIEWKLEMDETYKVGRFATPLRVVRAVLGIFIFITTIGPRQMLDVDTRR</sequence>
<evidence type="ECO:0000313" key="2">
    <source>
        <dbReference type="Proteomes" id="UP001152607"/>
    </source>
</evidence>
<accession>A0A9W4UC29</accession>